<evidence type="ECO:0000313" key="4">
    <source>
        <dbReference type="EMBL" id="OGC21764.1"/>
    </source>
</evidence>
<comment type="caution">
    <text evidence="4">The sequence shown here is derived from an EMBL/GenBank/DDBJ whole genome shotgun (WGS) entry which is preliminary data.</text>
</comment>
<proteinExistence type="predicted"/>
<name>A0A1F4SMT4_UNCSA</name>
<evidence type="ECO:0000256" key="2">
    <source>
        <dbReference type="SAM" id="MobiDB-lite"/>
    </source>
</evidence>
<feature type="coiled-coil region" evidence="1">
    <location>
        <begin position="1237"/>
        <end position="1300"/>
    </location>
</feature>
<keyword evidence="3" id="KW-0472">Membrane</keyword>
<dbReference type="EMBL" id="MEUB01000036">
    <property type="protein sequence ID" value="OGC21764.1"/>
    <property type="molecule type" value="Genomic_DNA"/>
</dbReference>
<sequence>MGNLYQIVEVQKFSDQLESDQIGGAGVTPPYLLDEKIEVPEVDSSISVDVSSIRSSLNSAQSQVVFGEPVLNLAEDNPNYISSSQSAETASTASTTSTTSSTSTTESQSASTDVSAEYDMTTYVDTTGETTVTITNPDGTTVTFDSEEAAQAYLEEESKKYDGYMVVNSHYRKDTSASTREEDAILVYQDGKEIETFEESWDANTQHSAQYNFDQWLHQQQYENGDTSYVYEYSYLAALDENSSTAETVVAVSNELDNAVNNYDPDDFYYYNDDGMMVVDTDRLADWYEKVSFLCGLLIMFQMLTEAKDDMYNLVVEELLGLTPMKGMDTKTIIAKEVQNRLARVSVAFGKLLEEMMDYNQAIVDAEVAAAQATTDGLWNQATDAITGGSNTEMSLEMQKRAVEKYLRAMSTVLDLLNKTTDKEEDGSLQIESDPAKIDEALQNGEMAIFADIPNIVYKGDNGYWELDEDELVKIRKQFYGLQNIRKALNMLRGAKQETRNMVHKEMTGVGGRESNSNAQRLQEMEDQHKTQLFETNIRLTQQKMQLENNVKYLEGEIEKAKVQRVFNVISNFLSVAAIVVGFFVPVAGLILGVLAAGVKLAGAIVANSMTEGYVPDIPSYDTGDQADTDTGNDMLDIMNSTSNMEDGIIVQNDESMIQDEDSDEGRVRSWWTQSNANPGNWFTDRASEEFKKIDFEEIARLQTQLVKIQNIRRVIVALSKEKNSMRNLVHMEMTGVGGRESSAYVDAAVESDARLAQFKFDTLTFMLNEYKNAENMAIAKDKKMAGAVNSFALSLVIQGVCAAFGGLLGKLLDKGGKLAEEGLEAGTRAATEATASLSTRLFYIGWGVGGALGGFTSSLLYELTMGSFGSSYGDDGVPAYLRTLRKNNPNSTQARMASLEARVYEELFTNGINKDIGDGYWGLNGGYVAKLRDILTRLANIQNILATLNEARTEMRNLVHLEMTGVSGRREGKLSHDVNRAEFEGKLKVFDNLVQFLGERIETQKRALDSRKNIIDASFKLGIDIAILTACAGVGINYSQIAFAFISPMMGIANAGYDFIINSIRSRRGREIEKYDPEKIAERLKEEHSGDSTLDDLELMEMELYKDMSMDIIEDLGAGRWGVNSGVVELFRHKMERIFNIRDVLAKLQEAKAEMRASIHATLSGAGGRVGNATDAFSSEQASAMANIGTLYQNVLTIVERHNQMNFAKRAMVQSLIAASISLVNLVFVYKTAALREDYRENIENMKTAEKVARDKKILAEEKRKFADEAYSRGDESSYKKLANEYRKINADIENIKSENDKKMFAYNEHIKQYEDLGLYQFIGGLTENIAVLLAGIIYDSGFASGGKRKSVKEAREERIERREAYLSEIRSETSGSNQKGWAAGVNKSESNSLASALTSGAIDLEMEAREITSQQNDDILNNIWDTSKSSADYIKDSVKQRDIHLKVARDDDKDKIVIPVDLSGSQDAGISVNSAPSPSKGQDNNRRRQNPYELYLAQTGEMAALSSLEQKNRPTIGGGLV</sequence>
<feature type="compositionally biased region" description="Polar residues" evidence="2">
    <location>
        <begin position="1469"/>
        <end position="1484"/>
    </location>
</feature>
<feature type="region of interest" description="Disordered" evidence="2">
    <location>
        <begin position="82"/>
        <end position="114"/>
    </location>
</feature>
<protein>
    <submittedName>
        <fullName evidence="4">Uncharacterized protein</fullName>
    </submittedName>
</protein>
<evidence type="ECO:0000256" key="3">
    <source>
        <dbReference type="SAM" id="Phobius"/>
    </source>
</evidence>
<feature type="region of interest" description="Disordered" evidence="2">
    <location>
        <begin position="1469"/>
        <end position="1492"/>
    </location>
</feature>
<feature type="transmembrane region" description="Helical" evidence="3">
    <location>
        <begin position="573"/>
        <end position="599"/>
    </location>
</feature>
<feature type="coiled-coil region" evidence="1">
    <location>
        <begin position="530"/>
        <end position="564"/>
    </location>
</feature>
<dbReference type="Proteomes" id="UP000178417">
    <property type="component" value="Unassembled WGS sequence"/>
</dbReference>
<feature type="transmembrane region" description="Helical" evidence="3">
    <location>
        <begin position="1212"/>
        <end position="1231"/>
    </location>
</feature>
<accession>A0A1F4SMT4</accession>
<feature type="transmembrane region" description="Helical" evidence="3">
    <location>
        <begin position="787"/>
        <end position="809"/>
    </location>
</feature>
<evidence type="ECO:0000256" key="1">
    <source>
        <dbReference type="SAM" id="Coils"/>
    </source>
</evidence>
<keyword evidence="3" id="KW-1133">Transmembrane helix</keyword>
<feature type="compositionally biased region" description="Low complexity" evidence="2">
    <location>
        <begin position="82"/>
        <end position="112"/>
    </location>
</feature>
<reference evidence="4 5" key="1">
    <citation type="journal article" date="2016" name="Nat. Commun.">
        <title>Thousands of microbial genomes shed light on interconnected biogeochemical processes in an aquifer system.</title>
        <authorList>
            <person name="Anantharaman K."/>
            <person name="Brown C.T."/>
            <person name="Hug L.A."/>
            <person name="Sharon I."/>
            <person name="Castelle C.J."/>
            <person name="Probst A.J."/>
            <person name="Thomas B.C."/>
            <person name="Singh A."/>
            <person name="Wilkins M.J."/>
            <person name="Karaoz U."/>
            <person name="Brodie E.L."/>
            <person name="Williams K.H."/>
            <person name="Hubbard S.S."/>
            <person name="Banfield J.F."/>
        </authorList>
    </citation>
    <scope>NUCLEOTIDE SEQUENCE [LARGE SCALE GENOMIC DNA]</scope>
</reference>
<gene>
    <name evidence="4" type="ORF">A2310_00460</name>
</gene>
<keyword evidence="1" id="KW-0175">Coiled coil</keyword>
<evidence type="ECO:0000313" key="5">
    <source>
        <dbReference type="Proteomes" id="UP000178417"/>
    </source>
</evidence>
<feature type="transmembrane region" description="Helical" evidence="3">
    <location>
        <begin position="842"/>
        <end position="862"/>
    </location>
</feature>
<keyword evidence="3" id="KW-0812">Transmembrane</keyword>
<dbReference type="STRING" id="1802579.A2310_00460"/>
<feature type="transmembrane region" description="Helical" evidence="3">
    <location>
        <begin position="1015"/>
        <end position="1036"/>
    </location>
</feature>
<organism evidence="4 5">
    <name type="scientific">candidate division WOR-1 bacterium RIFOXYB2_FULL_37_13</name>
    <dbReference type="NCBI Taxonomy" id="1802579"/>
    <lineage>
        <taxon>Bacteria</taxon>
        <taxon>Bacillati</taxon>
        <taxon>Saganbacteria</taxon>
    </lineage>
</organism>